<organism evidence="1 2">
    <name type="scientific">Lepeophtheirus salmonis</name>
    <name type="common">Salmon louse</name>
    <name type="synonym">Caligus salmonis</name>
    <dbReference type="NCBI Taxonomy" id="72036"/>
    <lineage>
        <taxon>Eukaryota</taxon>
        <taxon>Metazoa</taxon>
        <taxon>Ecdysozoa</taxon>
        <taxon>Arthropoda</taxon>
        <taxon>Crustacea</taxon>
        <taxon>Multicrustacea</taxon>
        <taxon>Hexanauplia</taxon>
        <taxon>Copepoda</taxon>
        <taxon>Siphonostomatoida</taxon>
        <taxon>Caligidae</taxon>
        <taxon>Lepeophtheirus</taxon>
    </lineage>
</organism>
<protein>
    <submittedName>
        <fullName evidence="1">(salmon louse) hypothetical protein</fullName>
    </submittedName>
</protein>
<dbReference type="Proteomes" id="UP000675881">
    <property type="component" value="Chromosome 14"/>
</dbReference>
<sequence length="125" mass="14587">MALVRTSGNASNHEIGEMLGINLRTVQILRKSLKEENNPRAIIQRAPKALEDKRKSRYLPFIAKLEQMIKDDPCMLIRPISKDMKVEKKTVRRCVEEDLSFKSYILETGQLLTWYPWTVPELFLL</sequence>
<gene>
    <name evidence="1" type="ORF">LSAA_4615</name>
</gene>
<name>A0A7R8CIX1_LEPSM</name>
<dbReference type="EMBL" id="HG994593">
    <property type="protein sequence ID" value="CAF2835549.1"/>
    <property type="molecule type" value="Genomic_DNA"/>
</dbReference>
<proteinExistence type="predicted"/>
<accession>A0A7R8CIX1</accession>
<reference evidence="1" key="1">
    <citation type="submission" date="2021-02" db="EMBL/GenBank/DDBJ databases">
        <authorList>
            <person name="Bekaert M."/>
        </authorList>
    </citation>
    <scope>NUCLEOTIDE SEQUENCE</scope>
    <source>
        <strain evidence="1">IoA-00</strain>
    </source>
</reference>
<evidence type="ECO:0000313" key="1">
    <source>
        <dbReference type="EMBL" id="CAF2835549.1"/>
    </source>
</evidence>
<dbReference type="AlphaFoldDB" id="A0A7R8CIX1"/>
<evidence type="ECO:0000313" key="2">
    <source>
        <dbReference type="Proteomes" id="UP000675881"/>
    </source>
</evidence>
<keyword evidence="2" id="KW-1185">Reference proteome</keyword>